<evidence type="ECO:0000256" key="3">
    <source>
        <dbReference type="ARBA" id="ARBA00009716"/>
    </source>
</evidence>
<comment type="similarity">
    <text evidence="3">Belongs to the glutamate synthase family.</text>
</comment>
<comment type="cofactor">
    <cofactor evidence="1">
        <name>FMN</name>
        <dbReference type="ChEBI" id="CHEBI:58210"/>
    </cofactor>
</comment>
<evidence type="ECO:0000256" key="14">
    <source>
        <dbReference type="ARBA" id="ARBA00029440"/>
    </source>
</evidence>
<evidence type="ECO:0000313" key="17">
    <source>
        <dbReference type="Proteomes" id="UP000502196"/>
    </source>
</evidence>
<dbReference type="Pfam" id="PF04898">
    <property type="entry name" value="Glu_syn_central"/>
    <property type="match status" value="1"/>
</dbReference>
<dbReference type="PANTHER" id="PTHR11938">
    <property type="entry name" value="FAD NADPH DEHYDROGENASE/OXIDOREDUCTASE"/>
    <property type="match status" value="1"/>
</dbReference>
<dbReference type="InterPro" id="IPR036485">
    <property type="entry name" value="Glu_synth_asu_C_sf"/>
</dbReference>
<keyword evidence="8" id="KW-0315">Glutamine amidotransferase</keyword>
<evidence type="ECO:0000256" key="1">
    <source>
        <dbReference type="ARBA" id="ARBA00001917"/>
    </source>
</evidence>
<dbReference type="Gene3D" id="3.60.20.10">
    <property type="entry name" value="Glutamine Phosphoribosylpyrophosphate, subunit 1, domain 1"/>
    <property type="match status" value="1"/>
</dbReference>
<keyword evidence="11" id="KW-0411">Iron-sulfur</keyword>
<name>A0A6F9E7K5_9BACL</name>
<dbReference type="Gene3D" id="2.160.20.60">
    <property type="entry name" value="Glutamate synthase, alpha subunit, C-terminal domain"/>
    <property type="match status" value="1"/>
</dbReference>
<evidence type="ECO:0000256" key="5">
    <source>
        <dbReference type="ARBA" id="ARBA00022630"/>
    </source>
</evidence>
<dbReference type="Pfam" id="PF00310">
    <property type="entry name" value="GATase_2"/>
    <property type="match status" value="1"/>
</dbReference>
<dbReference type="SUPFAM" id="SSF51395">
    <property type="entry name" value="FMN-linked oxidoreductases"/>
    <property type="match status" value="1"/>
</dbReference>
<reference evidence="16 17" key="1">
    <citation type="submission" date="2020-04" db="EMBL/GenBank/DDBJ databases">
        <authorList>
            <person name="Hogendoorn C."/>
        </authorList>
    </citation>
    <scope>NUCLEOTIDE SEQUENCE [LARGE SCALE GENOMIC DNA]</scope>
    <source>
        <strain evidence="16">COOX1</strain>
    </source>
</reference>
<dbReference type="InterPro" id="IPR006982">
    <property type="entry name" value="Glu_synth_centr_N"/>
</dbReference>
<keyword evidence="6" id="KW-0288">FMN</keyword>
<keyword evidence="10" id="KW-0408">Iron</keyword>
<evidence type="ECO:0000256" key="4">
    <source>
        <dbReference type="ARBA" id="ARBA00022605"/>
    </source>
</evidence>
<sequence>MERILQGVDRMQNELGMWEGSEHDACGIVAAVQRNGVPSNENVQSVIKALIQMQHRAGFVDGEGDGCGILMDLPRKLWSKKLVHHGHPGSLAEDPRFAVGHFFIPRESEESREKWKAKVRGLFGEHRLEILIEEEGNVNSRALGPRGRADEPVFWQVAGLVEDAQGAGRVLFELQLAVEAQTPVHVVSLSTETVVYKVRGSAGTLPDYYPDLASRDLRSAVSIGHNRYSTNTSTVFERVQPFSLLGHNGEINTIAKLREEAEMLGIPLVREASDSQDLNRTLEGLIHRFGLTLYEAMELVFPPIINEIKNFSPDLQDLYMFFRSAWGPFAQGPAGIVSRYGDECVFSVDALGLRPLWMLQTESALFFSSEQGIVELADMVADPKPLAPGEKIGVQLLRGKGLKIHPYHEYQKVVLERAKKRFAFDHFRGSLQFGMPGVALDAGVSEGLRNVPDRPELRDRLVAAFGWDADDLKLLEFEAHTGAEPIRSLGYDGPLAALSRERQNLADFYKETVAVVTNPAIDREREIEHFSTRTVLGPRPSLAGGAARAGRRVELQTPLLLGGHRTRSVLPAEEYRGLAHQLGTYLFEDLLREFDVSPEAVYVLDATFAEDETLKEAVARLGREAADAVEAGGCLLVIDDDRAFRDGRQWIDPHLAVSAVHVALKNRAPKAGADNLRRRVSVVLRSGALRNLHDLVTAIGLGADALNPYLMWELAGGDPVVSVGNLYAALQKGLEKVISTLGIHELRGYDRLFSSIGLKPELHPVLETPGFCGSETAGFGWREFEAEARRRYEIANGEGAARPVRQYNYYPRIWKAAGDAAQGVRPYREYVEKLAEMERSHPISLRHVMDLKESEASGVDPDEVDLSVGEHSLPFLISSMSFGSQNETAYRAYAEAAKQLDMVAMNGEGGEIKDMIGKYPKHRGLQVASGRFGVNIELCNAANILEIKIGQGAKPGEGGHLPGSKVSAKVAAARNAQPGIDLISPSNNHDIYSIEDLAQMIDELKTANPNARVSVKVPVVPNIGTIAVGIAKAGADIITLSGYDGGTGAARAHALKHVGLPVEIGVRHAHVALTEAGLRDQVEIWADGGLKSGLDVVKMILLGANRCGFATLAMVAVGCTSCRACHKDTCHVGIATQIESTEEAKEKGLKMFVPREFDTAVANLVTLFRAMGREVQEWTARLGARRTQDLVGRTDLLEQVRELDRVDVTALLVPTIVSTRKVALASAPKVRLSSVGVDSLTERIAARATLEVAAGSETVVQQVDQVTAHDRVLGSFLAGSVTRGRFRGEMKRFKKANLDFNGGSIAGNGLGAYNAPGVHIRVEGGAQDGVGKTAVGGKIVVMKGLNRRGERLDGSVGKGLAYGAQKGLFIVQGDADSRAGIRLSGADVIIGGMLREPVNDSLGLIGARANLKGFAFEYMTNGRALVLGDPGPWICSGMTGGVVYLRVQPEMGLTEEALKRRIAKGAKVSMQPLDPEGKRDVEELLHLYLRELVRTKQYEEADTVRRLLDHSENHFVMIKPSRQQTDQDIATE</sequence>
<dbReference type="GO" id="GO:0051538">
    <property type="term" value="F:3 iron, 4 sulfur cluster binding"/>
    <property type="evidence" value="ECO:0007669"/>
    <property type="project" value="UniProtKB-KW"/>
</dbReference>
<dbReference type="GO" id="GO:0046872">
    <property type="term" value="F:metal ion binding"/>
    <property type="evidence" value="ECO:0007669"/>
    <property type="project" value="UniProtKB-KW"/>
</dbReference>
<dbReference type="GO" id="GO:0015930">
    <property type="term" value="F:glutamate synthase activity"/>
    <property type="evidence" value="ECO:0007669"/>
    <property type="project" value="InterPro"/>
</dbReference>
<proteinExistence type="inferred from homology"/>
<comment type="pathway">
    <text evidence="14">Amino-acid biosynthesis.</text>
</comment>
<evidence type="ECO:0000256" key="12">
    <source>
        <dbReference type="ARBA" id="ARBA00023164"/>
    </source>
</evidence>
<keyword evidence="13" id="KW-0003">3Fe-4S</keyword>
<dbReference type="Pfam" id="PF01645">
    <property type="entry name" value="Glu_synthase"/>
    <property type="match status" value="1"/>
</dbReference>
<dbReference type="PROSITE" id="PS51278">
    <property type="entry name" value="GATASE_TYPE_2"/>
    <property type="match status" value="1"/>
</dbReference>
<dbReference type="CDD" id="cd00504">
    <property type="entry name" value="GXGXG"/>
    <property type="match status" value="1"/>
</dbReference>
<evidence type="ECO:0000256" key="6">
    <source>
        <dbReference type="ARBA" id="ARBA00022643"/>
    </source>
</evidence>
<evidence type="ECO:0000313" key="16">
    <source>
        <dbReference type="EMBL" id="CAB3392849.1"/>
    </source>
</evidence>
<dbReference type="Pfam" id="PF01493">
    <property type="entry name" value="GXGXG"/>
    <property type="match status" value="1"/>
</dbReference>
<organism evidence="16 17">
    <name type="scientific">Kyrpidia spormannii</name>
    <dbReference type="NCBI Taxonomy" id="2055160"/>
    <lineage>
        <taxon>Bacteria</taxon>
        <taxon>Bacillati</taxon>
        <taxon>Bacillota</taxon>
        <taxon>Bacilli</taxon>
        <taxon>Bacillales</taxon>
        <taxon>Alicyclobacillaceae</taxon>
        <taxon>Kyrpidia</taxon>
    </lineage>
</organism>
<evidence type="ECO:0000256" key="10">
    <source>
        <dbReference type="ARBA" id="ARBA00023004"/>
    </source>
</evidence>
<evidence type="ECO:0000256" key="7">
    <source>
        <dbReference type="ARBA" id="ARBA00022723"/>
    </source>
</evidence>
<evidence type="ECO:0000259" key="15">
    <source>
        <dbReference type="PROSITE" id="PS51278"/>
    </source>
</evidence>
<evidence type="ECO:0000256" key="2">
    <source>
        <dbReference type="ARBA" id="ARBA00001927"/>
    </source>
</evidence>
<feature type="domain" description="Glutamine amidotransferase type-2" evidence="15">
    <location>
        <begin position="26"/>
        <end position="397"/>
    </location>
</feature>
<evidence type="ECO:0000256" key="8">
    <source>
        <dbReference type="ARBA" id="ARBA00022962"/>
    </source>
</evidence>
<evidence type="ECO:0000256" key="13">
    <source>
        <dbReference type="ARBA" id="ARBA00023291"/>
    </source>
</evidence>
<dbReference type="InterPro" id="IPR013785">
    <property type="entry name" value="Aldolase_TIM"/>
</dbReference>
<dbReference type="Proteomes" id="UP000502196">
    <property type="component" value="Chromosome"/>
</dbReference>
<dbReference type="InterPro" id="IPR002932">
    <property type="entry name" value="Glu_synthdom"/>
</dbReference>
<dbReference type="InterPro" id="IPR029055">
    <property type="entry name" value="Ntn_hydrolases_N"/>
</dbReference>
<evidence type="ECO:0000256" key="9">
    <source>
        <dbReference type="ARBA" id="ARBA00023002"/>
    </source>
</evidence>
<dbReference type="InterPro" id="IPR002489">
    <property type="entry name" value="Glu_synth_asu_C"/>
</dbReference>
<keyword evidence="7" id="KW-0479">Metal-binding</keyword>
<evidence type="ECO:0000256" key="11">
    <source>
        <dbReference type="ARBA" id="ARBA00023014"/>
    </source>
</evidence>
<keyword evidence="9" id="KW-0560">Oxidoreductase</keyword>
<comment type="cofactor">
    <cofactor evidence="2">
        <name>[3Fe-4S] cluster</name>
        <dbReference type="ChEBI" id="CHEBI:21137"/>
    </cofactor>
</comment>
<dbReference type="EMBL" id="LR792683">
    <property type="protein sequence ID" value="CAB3392849.1"/>
    <property type="molecule type" value="Genomic_DNA"/>
</dbReference>
<gene>
    <name evidence="16" type="ORF">COOX1_1616</name>
</gene>
<dbReference type="GO" id="GO:0019676">
    <property type="term" value="P:ammonia assimilation cycle"/>
    <property type="evidence" value="ECO:0007669"/>
    <property type="project" value="TreeGrafter"/>
</dbReference>
<keyword evidence="5" id="KW-0285">Flavoprotein</keyword>
<dbReference type="SUPFAM" id="SSF56235">
    <property type="entry name" value="N-terminal nucleophile aminohydrolases (Ntn hydrolases)"/>
    <property type="match status" value="1"/>
</dbReference>
<dbReference type="InterPro" id="IPR017932">
    <property type="entry name" value="GATase_2_dom"/>
</dbReference>
<dbReference type="InterPro" id="IPR050711">
    <property type="entry name" value="ET-N_metabolism_enzyme"/>
</dbReference>
<protein>
    <submittedName>
        <fullName evidence="16">Glutamate synthase</fullName>
    </submittedName>
</protein>
<dbReference type="SUPFAM" id="SSF69336">
    <property type="entry name" value="Alpha subunit of glutamate synthase, C-terminal domain"/>
    <property type="match status" value="1"/>
</dbReference>
<keyword evidence="12" id="KW-0314">Glutamate biosynthesis</keyword>
<dbReference type="GO" id="GO:0006537">
    <property type="term" value="P:glutamate biosynthetic process"/>
    <property type="evidence" value="ECO:0007669"/>
    <property type="project" value="UniProtKB-KW"/>
</dbReference>
<dbReference type="Gene3D" id="3.20.20.70">
    <property type="entry name" value="Aldolase class I"/>
    <property type="match status" value="2"/>
</dbReference>
<dbReference type="PANTHER" id="PTHR11938:SF133">
    <property type="entry name" value="GLUTAMATE SYNTHASE (NADH)"/>
    <property type="match status" value="1"/>
</dbReference>
<keyword evidence="4" id="KW-0028">Amino-acid biosynthesis</keyword>
<accession>A0A6F9E7K5</accession>
<dbReference type="CDD" id="cd02808">
    <property type="entry name" value="GltS_FMN"/>
    <property type="match status" value="1"/>
</dbReference>